<keyword evidence="1" id="KW-0732">Signal</keyword>
<organism evidence="2 3">
    <name type="scientific">Streptomyces mashuensis</name>
    <dbReference type="NCBI Taxonomy" id="33904"/>
    <lineage>
        <taxon>Bacteria</taxon>
        <taxon>Bacillati</taxon>
        <taxon>Actinomycetota</taxon>
        <taxon>Actinomycetes</taxon>
        <taxon>Kitasatosporales</taxon>
        <taxon>Streptomycetaceae</taxon>
        <taxon>Streptomyces</taxon>
    </lineage>
</organism>
<dbReference type="AlphaFoldDB" id="A0A919B907"/>
<protein>
    <submittedName>
        <fullName evidence="2">Uncharacterized protein</fullName>
    </submittedName>
</protein>
<evidence type="ECO:0000313" key="2">
    <source>
        <dbReference type="EMBL" id="GHF65040.1"/>
    </source>
</evidence>
<name>A0A919B907_9ACTN</name>
<keyword evidence="3" id="KW-1185">Reference proteome</keyword>
<dbReference type="SUPFAM" id="SSF89372">
    <property type="entry name" value="Fucose-specific lectin"/>
    <property type="match status" value="1"/>
</dbReference>
<proteinExistence type="predicted"/>
<gene>
    <name evidence="2" type="ORF">GCM10010218_53120</name>
</gene>
<dbReference type="EMBL" id="BNBD01000014">
    <property type="protein sequence ID" value="GHF65040.1"/>
    <property type="molecule type" value="Genomic_DNA"/>
</dbReference>
<feature type="signal peptide" evidence="1">
    <location>
        <begin position="1"/>
        <end position="29"/>
    </location>
</feature>
<evidence type="ECO:0000313" key="3">
    <source>
        <dbReference type="Proteomes" id="UP000638313"/>
    </source>
</evidence>
<dbReference type="RefSeq" id="WP_190132248.1">
    <property type="nucleotide sequence ID" value="NZ_BNBD01000014.1"/>
</dbReference>
<reference evidence="2" key="1">
    <citation type="journal article" date="2014" name="Int. J. Syst. Evol. Microbiol.">
        <title>Complete genome sequence of Corynebacterium casei LMG S-19264T (=DSM 44701T), isolated from a smear-ripened cheese.</title>
        <authorList>
            <consortium name="US DOE Joint Genome Institute (JGI-PGF)"/>
            <person name="Walter F."/>
            <person name="Albersmeier A."/>
            <person name="Kalinowski J."/>
            <person name="Ruckert C."/>
        </authorList>
    </citation>
    <scope>NUCLEOTIDE SEQUENCE</scope>
    <source>
        <strain evidence="2">JCM 4059</strain>
    </source>
</reference>
<feature type="chain" id="PRO_5037471594" evidence="1">
    <location>
        <begin position="30"/>
        <end position="262"/>
    </location>
</feature>
<dbReference type="PROSITE" id="PS51257">
    <property type="entry name" value="PROKAR_LIPOPROTEIN"/>
    <property type="match status" value="1"/>
</dbReference>
<dbReference type="Proteomes" id="UP000638313">
    <property type="component" value="Unassembled WGS sequence"/>
</dbReference>
<sequence>MGHGPGRRAWVVSAVVVAALACTATTAGAAPAPVTTAAGCASDPAAQGRASRASADSRVSVPRADGRVDEFQLFYDDTATSPLPFLWHRSQDEPGGPYGDWERVSAATVGPKSYYVTAAENGDGRIEVFFSTYGTFCHTVEQPGDGTWTAPEGFGLSPAPYHGGLVLFRERDGSLDAFASSRLDDRSMEVRTQRTPADGWGPAQSMGRVPDPNVGLSQPGTITELPDGRLSVTAREWNRDRFWRTVRLAPHGAWGPWQLITP</sequence>
<accession>A0A919B907</accession>
<reference evidence="2" key="2">
    <citation type="submission" date="2020-09" db="EMBL/GenBank/DDBJ databases">
        <authorList>
            <person name="Sun Q."/>
            <person name="Ohkuma M."/>
        </authorList>
    </citation>
    <scope>NUCLEOTIDE SEQUENCE</scope>
    <source>
        <strain evidence="2">JCM 4059</strain>
    </source>
</reference>
<evidence type="ECO:0000256" key="1">
    <source>
        <dbReference type="SAM" id="SignalP"/>
    </source>
</evidence>
<comment type="caution">
    <text evidence="2">The sequence shown here is derived from an EMBL/GenBank/DDBJ whole genome shotgun (WGS) entry which is preliminary data.</text>
</comment>